<comment type="catalytic activity">
    <reaction evidence="11 12">
        <text>ATP + H2O = ADP + phosphate + H(+)</text>
        <dbReference type="Rhea" id="RHEA:13065"/>
        <dbReference type="ChEBI" id="CHEBI:15377"/>
        <dbReference type="ChEBI" id="CHEBI:15378"/>
        <dbReference type="ChEBI" id="CHEBI:30616"/>
        <dbReference type="ChEBI" id="CHEBI:43474"/>
        <dbReference type="ChEBI" id="CHEBI:456216"/>
        <dbReference type="EC" id="5.6.2.4"/>
    </reaction>
</comment>
<dbReference type="Proteomes" id="UP000004319">
    <property type="component" value="Unassembled WGS sequence"/>
</dbReference>
<feature type="region of interest" description="Disordered" evidence="13">
    <location>
        <begin position="1"/>
        <end position="32"/>
    </location>
</feature>
<feature type="binding site" evidence="12">
    <location>
        <position position="502"/>
    </location>
    <ligand>
        <name>Zn(2+)</name>
        <dbReference type="ChEBI" id="CHEBI:29105"/>
        <label>2</label>
    </ligand>
</feature>
<dbReference type="GO" id="GO:0005524">
    <property type="term" value="F:ATP binding"/>
    <property type="evidence" value="ECO:0007669"/>
    <property type="project" value="UniProtKB-UniRule"/>
</dbReference>
<feature type="domain" description="Helicase ATP-binding" evidence="14">
    <location>
        <begin position="245"/>
        <end position="411"/>
    </location>
</feature>
<dbReference type="Gene3D" id="3.40.1440.60">
    <property type="entry name" value="PriA, 3(prime) DNA-binding domain"/>
    <property type="match status" value="1"/>
</dbReference>
<dbReference type="PANTHER" id="PTHR30580:SF0">
    <property type="entry name" value="PRIMOSOMAL PROTEIN N"/>
    <property type="match status" value="1"/>
</dbReference>
<dbReference type="InterPro" id="IPR041236">
    <property type="entry name" value="PriA_C"/>
</dbReference>
<keyword evidence="5 12" id="KW-0378">Hydrolase</keyword>
<dbReference type="Pfam" id="PF00270">
    <property type="entry name" value="DEAD"/>
    <property type="match status" value="1"/>
</dbReference>
<dbReference type="Pfam" id="PF18319">
    <property type="entry name" value="Zn_ribbon_PriA"/>
    <property type="match status" value="1"/>
</dbReference>
<sequence>MAAQPLKQEHMVPASFSSLLPEPDSPTTPARQRQRVSVLLPMPFPGPFDYAAPAEMALKPGDIVVVPLGRRRETGVVWESTPALPADFAPPPQRTVEAARLRPVAELLDLPPLSAELRHFIDWVAAYTLSPPGMVLAMTLRLHMRGVPTPSTGWLAASPLPETLRITPARQKVLTLLQDGTARTTTDIANAAAVGPGVVKGLADAGALKAVKLGPERPFDAPDPHHKPPVLEGEQATATAALRQTVQEGGFSVTLLEGVTGSGKTEIYLEAIAACLEQGKQALVLLPEIALSAQWMQRFTRRFGTQPAIWHSEIGQRARRLTWHAAADGSATVVVGARSALFLPFEKLGLIIVDEEHESLFKQEEGVIYNARDMAVVRARLSGFPIMLVSATPSLETLANVEAGRYRHLVLPSRHGGASLPETRILDMRDHPPPRGLFLSPALTEEMTATFERQEQAMLFLNRRGYAPLTLCRACGHRMECPHCTAWLVEHRAKKLLSCHYCDHTEPMPPTCPTCGAENSLTAIGPGIERITEEARNLFPDARILVMASDTLGGPAATAEAVAKISRREVDLVIGTQIVAKGWHFPHLTLVGIVDADLGLGGGDLRAGERTIQLLHQVAGRAGRASTPGRVLLQSYTPEHPVMQALLSGDFDAFMAQEAAQRRPGFWPPYGRLAALIISAEDAREADATAAELGRKAPYGEGIQVLGPAPAPIAVLRNRHRRRILLRTVRSIAVQPILRRWLSMVKPGKGVRVDVDIDPVSFL</sequence>
<evidence type="ECO:0000256" key="8">
    <source>
        <dbReference type="ARBA" id="ARBA00022840"/>
    </source>
</evidence>
<comment type="subunit">
    <text evidence="12">Component of the replication restart primosome.</text>
</comment>
<dbReference type="EMBL" id="BABS01000077">
    <property type="protein sequence ID" value="GAA09250.1"/>
    <property type="molecule type" value="Genomic_DNA"/>
</dbReference>
<dbReference type="InterPro" id="IPR001650">
    <property type="entry name" value="Helicase_C-like"/>
</dbReference>
<dbReference type="Pfam" id="PF18074">
    <property type="entry name" value="PriA_C"/>
    <property type="match status" value="1"/>
</dbReference>
<evidence type="ECO:0000256" key="5">
    <source>
        <dbReference type="ARBA" id="ARBA00022801"/>
    </source>
</evidence>
<proteinExistence type="inferred from homology"/>
<evidence type="ECO:0000259" key="14">
    <source>
        <dbReference type="PROSITE" id="PS51192"/>
    </source>
</evidence>
<keyword evidence="10 12" id="KW-0413">Isomerase</keyword>
<feature type="binding site" evidence="12">
    <location>
        <position position="499"/>
    </location>
    <ligand>
        <name>Zn(2+)</name>
        <dbReference type="ChEBI" id="CHEBI:29105"/>
        <label>2</label>
    </ligand>
</feature>
<feature type="binding site" evidence="12">
    <location>
        <position position="472"/>
    </location>
    <ligand>
        <name>Zn(2+)</name>
        <dbReference type="ChEBI" id="CHEBI:29105"/>
        <label>1</label>
    </ligand>
</feature>
<dbReference type="GO" id="GO:0016887">
    <property type="term" value="F:ATP hydrolysis activity"/>
    <property type="evidence" value="ECO:0007669"/>
    <property type="project" value="RHEA"/>
</dbReference>
<evidence type="ECO:0000256" key="10">
    <source>
        <dbReference type="ARBA" id="ARBA00023235"/>
    </source>
</evidence>
<dbReference type="GO" id="GO:0006269">
    <property type="term" value="P:DNA replication, synthesis of primer"/>
    <property type="evidence" value="ECO:0007669"/>
    <property type="project" value="UniProtKB-KW"/>
</dbReference>
<feature type="binding site" evidence="12">
    <location>
        <position position="484"/>
    </location>
    <ligand>
        <name>Zn(2+)</name>
        <dbReference type="ChEBI" id="CHEBI:29105"/>
        <label>2</label>
    </ligand>
</feature>
<dbReference type="SUPFAM" id="SSF52540">
    <property type="entry name" value="P-loop containing nucleoside triphosphate hydrolases"/>
    <property type="match status" value="2"/>
</dbReference>
<dbReference type="GO" id="GO:0043138">
    <property type="term" value="F:3'-5' DNA helicase activity"/>
    <property type="evidence" value="ECO:0007669"/>
    <property type="project" value="UniProtKB-EC"/>
</dbReference>
<keyword evidence="7 12" id="KW-0862">Zinc</keyword>
<dbReference type="FunFam" id="3.40.50.300:FF:000489">
    <property type="entry name" value="Primosome assembly protein PriA"/>
    <property type="match status" value="1"/>
</dbReference>
<feature type="binding site" evidence="12">
    <location>
        <position position="515"/>
    </location>
    <ligand>
        <name>Zn(2+)</name>
        <dbReference type="ChEBI" id="CHEBI:29105"/>
        <label>1</label>
    </ligand>
</feature>
<comment type="similarity">
    <text evidence="12">Belongs to the helicase family. PriA subfamily.</text>
</comment>
<keyword evidence="2 12" id="KW-0235">DNA replication</keyword>
<keyword evidence="4 12" id="KW-0547">Nucleotide-binding</keyword>
<comment type="catalytic activity">
    <reaction evidence="12">
        <text>Couples ATP hydrolysis with the unwinding of duplex DNA by translocating in the 3'-5' direction.</text>
        <dbReference type="EC" id="5.6.2.4"/>
    </reaction>
</comment>
<comment type="caution">
    <text evidence="15">The sequence shown here is derived from an EMBL/GenBank/DDBJ whole genome shotgun (WGS) entry which is preliminary data.</text>
</comment>
<comment type="cofactor">
    <cofactor evidence="12">
        <name>Zn(2+)</name>
        <dbReference type="ChEBI" id="CHEBI:29105"/>
    </cofactor>
    <text evidence="12">Binds 2 zinc ions per subunit.</text>
</comment>
<accession>F7VFV5</accession>
<dbReference type="InterPro" id="IPR042115">
    <property type="entry name" value="PriA_3primeBD_sf"/>
</dbReference>
<dbReference type="CDD" id="cd18804">
    <property type="entry name" value="SF2_C_priA"/>
    <property type="match status" value="1"/>
</dbReference>
<dbReference type="GO" id="GO:1990077">
    <property type="term" value="C:primosome complex"/>
    <property type="evidence" value="ECO:0007669"/>
    <property type="project" value="UniProtKB-UniRule"/>
</dbReference>
<organism evidence="15 16">
    <name type="scientific">Acetobacter tropicalis NBRC 101654</name>
    <dbReference type="NCBI Taxonomy" id="749388"/>
    <lineage>
        <taxon>Bacteria</taxon>
        <taxon>Pseudomonadati</taxon>
        <taxon>Pseudomonadota</taxon>
        <taxon>Alphaproteobacteria</taxon>
        <taxon>Acetobacterales</taxon>
        <taxon>Acetobacteraceae</taxon>
        <taxon>Acetobacter</taxon>
    </lineage>
</organism>
<evidence type="ECO:0000256" key="12">
    <source>
        <dbReference type="HAMAP-Rule" id="MF_00983"/>
    </source>
</evidence>
<dbReference type="InterPro" id="IPR014001">
    <property type="entry name" value="Helicase_ATP-bd"/>
</dbReference>
<gene>
    <name evidence="12" type="primary">priA</name>
    <name evidence="15" type="ORF">ATPR_2254</name>
</gene>
<feature type="binding site" evidence="12">
    <location>
        <position position="481"/>
    </location>
    <ligand>
        <name>Zn(2+)</name>
        <dbReference type="ChEBI" id="CHEBI:29105"/>
        <label>2</label>
    </ligand>
</feature>
<dbReference type="Pfam" id="PF17764">
    <property type="entry name" value="PriA_3primeBD"/>
    <property type="match status" value="1"/>
</dbReference>
<dbReference type="GO" id="GO:0006302">
    <property type="term" value="P:double-strand break repair"/>
    <property type="evidence" value="ECO:0007669"/>
    <property type="project" value="InterPro"/>
</dbReference>
<dbReference type="NCBIfam" id="TIGR00595">
    <property type="entry name" value="priA"/>
    <property type="match status" value="1"/>
</dbReference>
<evidence type="ECO:0000256" key="7">
    <source>
        <dbReference type="ARBA" id="ARBA00022833"/>
    </source>
</evidence>
<dbReference type="SMART" id="SM00490">
    <property type="entry name" value="HELICc"/>
    <property type="match status" value="1"/>
</dbReference>
<dbReference type="InterPro" id="IPR027417">
    <property type="entry name" value="P-loop_NTPase"/>
</dbReference>
<keyword evidence="8 12" id="KW-0067">ATP-binding</keyword>
<keyword evidence="6 12" id="KW-0347">Helicase</keyword>
<evidence type="ECO:0000256" key="6">
    <source>
        <dbReference type="ARBA" id="ARBA00022806"/>
    </source>
</evidence>
<keyword evidence="9 12" id="KW-0238">DNA-binding</keyword>
<dbReference type="CDD" id="cd17929">
    <property type="entry name" value="DEXHc_priA"/>
    <property type="match status" value="1"/>
</dbReference>
<evidence type="ECO:0000256" key="1">
    <source>
        <dbReference type="ARBA" id="ARBA00022515"/>
    </source>
</evidence>
<dbReference type="GO" id="GO:0006310">
    <property type="term" value="P:DNA recombination"/>
    <property type="evidence" value="ECO:0007669"/>
    <property type="project" value="InterPro"/>
</dbReference>
<dbReference type="PANTHER" id="PTHR30580">
    <property type="entry name" value="PRIMOSOMAL PROTEIN N"/>
    <property type="match status" value="1"/>
</dbReference>
<evidence type="ECO:0000256" key="11">
    <source>
        <dbReference type="ARBA" id="ARBA00048988"/>
    </source>
</evidence>
<dbReference type="InterPro" id="IPR011545">
    <property type="entry name" value="DEAD/DEAH_box_helicase_dom"/>
</dbReference>
<feature type="binding site" evidence="12">
    <location>
        <position position="475"/>
    </location>
    <ligand>
        <name>Zn(2+)</name>
        <dbReference type="ChEBI" id="CHEBI:29105"/>
        <label>1</label>
    </ligand>
</feature>
<dbReference type="HAMAP" id="MF_00983">
    <property type="entry name" value="PriA"/>
    <property type="match status" value="1"/>
</dbReference>
<dbReference type="NCBIfam" id="NF004070">
    <property type="entry name" value="PRK05580.2-2"/>
    <property type="match status" value="1"/>
</dbReference>
<name>F7VFV5_9PROT</name>
<dbReference type="InterPro" id="IPR041222">
    <property type="entry name" value="PriA_3primeBD"/>
</dbReference>
<dbReference type="InterPro" id="IPR040498">
    <property type="entry name" value="PriA_CRR"/>
</dbReference>
<dbReference type="GO" id="GO:0006270">
    <property type="term" value="P:DNA replication initiation"/>
    <property type="evidence" value="ECO:0007669"/>
    <property type="project" value="TreeGrafter"/>
</dbReference>
<evidence type="ECO:0000313" key="16">
    <source>
        <dbReference type="Proteomes" id="UP000004319"/>
    </source>
</evidence>
<keyword evidence="1 12" id="KW-0639">Primosome</keyword>
<evidence type="ECO:0000256" key="3">
    <source>
        <dbReference type="ARBA" id="ARBA00022723"/>
    </source>
</evidence>
<comment type="function">
    <text evidence="12">Initiates the restart of stalled replication forks, which reloads the replicative helicase on sites other than the origin of replication. Recognizes and binds to abandoned replication forks and remodels them to uncover a helicase loading site. Promotes assembly of the primosome at these replication forks.</text>
</comment>
<dbReference type="InterPro" id="IPR005259">
    <property type="entry name" value="PriA"/>
</dbReference>
<dbReference type="SMART" id="SM00487">
    <property type="entry name" value="DEXDc"/>
    <property type="match status" value="1"/>
</dbReference>
<evidence type="ECO:0000256" key="9">
    <source>
        <dbReference type="ARBA" id="ARBA00023125"/>
    </source>
</evidence>
<feature type="binding site" evidence="12">
    <location>
        <position position="512"/>
    </location>
    <ligand>
        <name>Zn(2+)</name>
        <dbReference type="ChEBI" id="CHEBI:29105"/>
        <label>1</label>
    </ligand>
</feature>
<dbReference type="GO" id="GO:0008270">
    <property type="term" value="F:zinc ion binding"/>
    <property type="evidence" value="ECO:0007669"/>
    <property type="project" value="UniProtKB-UniRule"/>
</dbReference>
<evidence type="ECO:0000313" key="15">
    <source>
        <dbReference type="EMBL" id="GAA09250.1"/>
    </source>
</evidence>
<keyword evidence="3 12" id="KW-0479">Metal-binding</keyword>
<reference evidence="15 16" key="1">
    <citation type="journal article" date="2011" name="Biochem. Biophys. Res. Commun.">
        <title>Increased number of Arginine-based salt bridges contributes to the thermotolerance of thermotolerant acetic acid bacteria, Acetobacter tropicalis SKU1100.</title>
        <authorList>
            <person name="Matsutani M."/>
            <person name="Hirakawa H."/>
            <person name="Nishikura M."/>
            <person name="Soemphol W."/>
            <person name="Ali I.A.I."/>
            <person name="Yakushi T."/>
            <person name="Matsushita K."/>
        </authorList>
    </citation>
    <scope>NUCLEOTIDE SEQUENCE [LARGE SCALE GENOMIC DNA]</scope>
    <source>
        <strain evidence="15 16">NBRC 101654</strain>
    </source>
</reference>
<dbReference type="Gene3D" id="3.40.50.300">
    <property type="entry name" value="P-loop containing nucleotide triphosphate hydrolases"/>
    <property type="match status" value="2"/>
</dbReference>
<dbReference type="EC" id="5.6.2.4" evidence="12"/>
<evidence type="ECO:0000256" key="13">
    <source>
        <dbReference type="SAM" id="MobiDB-lite"/>
    </source>
</evidence>
<dbReference type="PROSITE" id="PS51192">
    <property type="entry name" value="HELICASE_ATP_BIND_1"/>
    <property type="match status" value="1"/>
</dbReference>
<protein>
    <recommendedName>
        <fullName evidence="12">Replication restart protein PriA</fullName>
    </recommendedName>
    <alternativeName>
        <fullName evidence="12">ATP-dependent DNA helicase PriA</fullName>
        <ecNumber evidence="12">5.6.2.4</ecNumber>
    </alternativeName>
    <alternativeName>
        <fullName evidence="12">DNA 3'-5' helicase PriA</fullName>
    </alternativeName>
</protein>
<dbReference type="AlphaFoldDB" id="F7VFV5"/>
<evidence type="ECO:0000256" key="2">
    <source>
        <dbReference type="ARBA" id="ARBA00022705"/>
    </source>
</evidence>
<evidence type="ECO:0000256" key="4">
    <source>
        <dbReference type="ARBA" id="ARBA00022741"/>
    </source>
</evidence>
<dbReference type="GO" id="GO:0003677">
    <property type="term" value="F:DNA binding"/>
    <property type="evidence" value="ECO:0007669"/>
    <property type="project" value="UniProtKB-UniRule"/>
</dbReference>